<organism evidence="1 2">
    <name type="scientific">Ferranicluibacter rubi</name>
    <dbReference type="NCBI Taxonomy" id="2715133"/>
    <lineage>
        <taxon>Bacteria</taxon>
        <taxon>Pseudomonadati</taxon>
        <taxon>Pseudomonadota</taxon>
        <taxon>Alphaproteobacteria</taxon>
        <taxon>Hyphomicrobiales</taxon>
        <taxon>Rhizobiaceae</taxon>
        <taxon>Ferranicluibacter</taxon>
    </lineage>
</organism>
<protein>
    <submittedName>
        <fullName evidence="1">Uncharacterized protein</fullName>
    </submittedName>
</protein>
<evidence type="ECO:0000313" key="2">
    <source>
        <dbReference type="Proteomes" id="UP001155840"/>
    </source>
</evidence>
<comment type="caution">
    <text evidence="1">The sequence shown here is derived from an EMBL/GenBank/DDBJ whole genome shotgun (WGS) entry which is preliminary data.</text>
</comment>
<evidence type="ECO:0000313" key="1">
    <source>
        <dbReference type="EMBL" id="NHT77555.1"/>
    </source>
</evidence>
<dbReference type="Proteomes" id="UP001155840">
    <property type="component" value="Unassembled WGS sequence"/>
</dbReference>
<proteinExistence type="predicted"/>
<gene>
    <name evidence="1" type="ORF">G8E10_17720</name>
</gene>
<reference evidence="1" key="1">
    <citation type="submission" date="2020-03" db="EMBL/GenBank/DDBJ databases">
        <title>Ferranicluibacter endophyticum gen. nov., sp. nov., a new genus isolated from Rubus ulmifolius Schott. stem.</title>
        <authorList>
            <person name="Roca-Couso R."/>
            <person name="Flores-Felix J.D."/>
            <person name="Igual J.M."/>
            <person name="Rivas R."/>
        </authorList>
    </citation>
    <scope>NUCLEOTIDE SEQUENCE</scope>
    <source>
        <strain evidence="1">CRRU44</strain>
    </source>
</reference>
<name>A0AA44CBV3_9HYPH</name>
<keyword evidence="2" id="KW-1185">Reference proteome</keyword>
<sequence length="84" mass="10052">MFWQLTLREISVILAGEQERQMRERNERMSLAWHIAKLDRVRKMPALKDMLTVKKTRVKQTPEEIEAVTRSWLSSRATRKRKTA</sequence>
<dbReference type="AlphaFoldDB" id="A0AA44CBV3"/>
<dbReference type="EMBL" id="JAANCM010000009">
    <property type="protein sequence ID" value="NHT77555.1"/>
    <property type="molecule type" value="Genomic_DNA"/>
</dbReference>
<accession>A0AA44CBV3</accession>